<keyword evidence="3" id="KW-1185">Reference proteome</keyword>
<organism evidence="2 3">
    <name type="scientific">Hydrogenophaga electricum</name>
    <dbReference type="NCBI Taxonomy" id="1230953"/>
    <lineage>
        <taxon>Bacteria</taxon>
        <taxon>Pseudomonadati</taxon>
        <taxon>Pseudomonadota</taxon>
        <taxon>Betaproteobacteria</taxon>
        <taxon>Burkholderiales</taxon>
        <taxon>Comamonadaceae</taxon>
        <taxon>Hydrogenophaga</taxon>
    </lineage>
</organism>
<dbReference type="PANTHER" id="PTHR33677:SF5">
    <property type="entry name" value="TRANSCRIPTIONAL REPRESSOR FRMR"/>
    <property type="match status" value="1"/>
</dbReference>
<sequence>MPGPLEFGDTGAYPAPTPCWPRRIHATLPPLAPHPMTTVHDPDRKKALILRLKRVEGQLRGIQKLIETEAECEKVAQQLAAARKALDKTFFSMVGCVIAQGDLPADDVAEMLSRFS</sequence>
<dbReference type="Pfam" id="PF02583">
    <property type="entry name" value="Trns_repr_metal"/>
    <property type="match status" value="1"/>
</dbReference>
<gene>
    <name evidence="2" type="ORF">GCM10007935_18300</name>
</gene>
<dbReference type="Proteomes" id="UP001156903">
    <property type="component" value="Unassembled WGS sequence"/>
</dbReference>
<dbReference type="EMBL" id="BSPB01000011">
    <property type="protein sequence ID" value="GLS14399.1"/>
    <property type="molecule type" value="Genomic_DNA"/>
</dbReference>
<evidence type="ECO:0000313" key="2">
    <source>
        <dbReference type="EMBL" id="GLS14399.1"/>
    </source>
</evidence>
<dbReference type="InterPro" id="IPR038390">
    <property type="entry name" value="Metal_Tscrpt_repr_sf"/>
</dbReference>
<dbReference type="Gene3D" id="1.20.58.1000">
    <property type="entry name" value="Metal-sensitive repressor, helix protomer"/>
    <property type="match status" value="1"/>
</dbReference>
<proteinExistence type="inferred from homology"/>
<comment type="caution">
    <text evidence="2">The sequence shown here is derived from an EMBL/GenBank/DDBJ whole genome shotgun (WGS) entry which is preliminary data.</text>
</comment>
<dbReference type="PANTHER" id="PTHR33677">
    <property type="entry name" value="TRANSCRIPTIONAL REPRESSOR FRMR-RELATED"/>
    <property type="match status" value="1"/>
</dbReference>
<reference evidence="3" key="1">
    <citation type="journal article" date="2019" name="Int. J. Syst. Evol. Microbiol.">
        <title>The Global Catalogue of Microorganisms (GCM) 10K type strain sequencing project: providing services to taxonomists for standard genome sequencing and annotation.</title>
        <authorList>
            <consortium name="The Broad Institute Genomics Platform"/>
            <consortium name="The Broad Institute Genome Sequencing Center for Infectious Disease"/>
            <person name="Wu L."/>
            <person name="Ma J."/>
        </authorList>
    </citation>
    <scope>NUCLEOTIDE SEQUENCE [LARGE SCALE GENOMIC DNA]</scope>
    <source>
        <strain evidence="3">NBRC 109341</strain>
    </source>
</reference>
<evidence type="ECO:0000313" key="3">
    <source>
        <dbReference type="Proteomes" id="UP001156903"/>
    </source>
</evidence>
<evidence type="ECO:0000256" key="1">
    <source>
        <dbReference type="ARBA" id="ARBA00005260"/>
    </source>
</evidence>
<protein>
    <submittedName>
        <fullName evidence="2">Uncharacterized protein</fullName>
    </submittedName>
</protein>
<name>A0ABQ6C5W0_9BURK</name>
<comment type="similarity">
    <text evidence="1">Belongs to the FrmR/RcnR family.</text>
</comment>
<dbReference type="InterPro" id="IPR003735">
    <property type="entry name" value="Metal_Tscrpt_repr"/>
</dbReference>
<accession>A0ABQ6C5W0</accession>